<sequence length="291" mass="35333">MEKLTKRQSIWRSNEKENEKIVNQKEIKMDNFMKVPHEIMLIIMNFLDGISLLNLSMANRKLRYHAQDNLLWLEVCLREYPVNMMGIIKDKKRTLVQDYKWMDIWKEFDRKNYTFVFTEKENFAIPNRWYESTSDENHPKIIKTNHEFFELFVVFVSIYPGTYELIWEMKIGTIHEGCNFKFNTKVIDHNWNKILKTYSYKPKPEEFKKMSKQGWCNFKVPNKIVVEHEQHVKTEFRRYTTLEENEGSLWFESFELYCVHLQRCTNDALSTPKKDQTMSKNIKRLTKMLSF</sequence>
<evidence type="ECO:0000313" key="2">
    <source>
        <dbReference type="EMBL" id="CAG8469266.1"/>
    </source>
</evidence>
<dbReference type="InterPro" id="IPR001810">
    <property type="entry name" value="F-box_dom"/>
</dbReference>
<evidence type="ECO:0000313" key="3">
    <source>
        <dbReference type="Proteomes" id="UP000789570"/>
    </source>
</evidence>
<accession>A0A9N8Z4Z6</accession>
<dbReference type="OrthoDB" id="3219396at2759"/>
<proteinExistence type="predicted"/>
<name>A0A9N8Z4Z6_9GLOM</name>
<dbReference type="PROSITE" id="PS50181">
    <property type="entry name" value="FBOX"/>
    <property type="match status" value="1"/>
</dbReference>
<protein>
    <submittedName>
        <fullName evidence="2">15794_t:CDS:1</fullName>
    </submittedName>
</protein>
<dbReference type="Gene3D" id="1.20.1280.50">
    <property type="match status" value="1"/>
</dbReference>
<dbReference type="Pfam" id="PF12937">
    <property type="entry name" value="F-box-like"/>
    <property type="match status" value="1"/>
</dbReference>
<organism evidence="2 3">
    <name type="scientific">Funneliformis caledonium</name>
    <dbReference type="NCBI Taxonomy" id="1117310"/>
    <lineage>
        <taxon>Eukaryota</taxon>
        <taxon>Fungi</taxon>
        <taxon>Fungi incertae sedis</taxon>
        <taxon>Mucoromycota</taxon>
        <taxon>Glomeromycotina</taxon>
        <taxon>Glomeromycetes</taxon>
        <taxon>Glomerales</taxon>
        <taxon>Glomeraceae</taxon>
        <taxon>Funneliformis</taxon>
    </lineage>
</organism>
<gene>
    <name evidence="2" type="ORF">FCALED_LOCUS2140</name>
</gene>
<dbReference type="Proteomes" id="UP000789570">
    <property type="component" value="Unassembled WGS sequence"/>
</dbReference>
<dbReference type="InterPro" id="IPR036047">
    <property type="entry name" value="F-box-like_dom_sf"/>
</dbReference>
<dbReference type="EMBL" id="CAJVPQ010000310">
    <property type="protein sequence ID" value="CAG8469266.1"/>
    <property type="molecule type" value="Genomic_DNA"/>
</dbReference>
<reference evidence="2" key="1">
    <citation type="submission" date="2021-06" db="EMBL/GenBank/DDBJ databases">
        <authorList>
            <person name="Kallberg Y."/>
            <person name="Tangrot J."/>
            <person name="Rosling A."/>
        </authorList>
    </citation>
    <scope>NUCLEOTIDE SEQUENCE</scope>
    <source>
        <strain evidence="2">UK204</strain>
    </source>
</reference>
<dbReference type="SUPFAM" id="SSF81383">
    <property type="entry name" value="F-box domain"/>
    <property type="match status" value="1"/>
</dbReference>
<evidence type="ECO:0000259" key="1">
    <source>
        <dbReference type="PROSITE" id="PS50181"/>
    </source>
</evidence>
<dbReference type="AlphaFoldDB" id="A0A9N8Z4Z6"/>
<feature type="domain" description="F-box" evidence="1">
    <location>
        <begin position="29"/>
        <end position="75"/>
    </location>
</feature>
<keyword evidence="3" id="KW-1185">Reference proteome</keyword>
<comment type="caution">
    <text evidence="2">The sequence shown here is derived from an EMBL/GenBank/DDBJ whole genome shotgun (WGS) entry which is preliminary data.</text>
</comment>